<sequence>MPAITIARAQTPIPITPVTALPASRQRIHDRFGPTDYSQWICDSISSDSKDCASGLLSREAISTILSDFAIWVPVLLSMEAKEGDLRNKRRVSGTLLFPIERCEAKPDVFSQPVADRE</sequence>
<dbReference type="Proteomes" id="UP000009096">
    <property type="component" value="Chromosome 1"/>
</dbReference>
<dbReference type="EMBL" id="DS022242">
    <property type="protein sequence ID" value="EWG36759.1"/>
    <property type="molecule type" value="Genomic_DNA"/>
</dbReference>
<evidence type="ECO:0000313" key="2">
    <source>
        <dbReference type="Proteomes" id="UP000009096"/>
    </source>
</evidence>
<dbReference type="AlphaFoldDB" id="W7LAY1"/>
<dbReference type="RefSeq" id="XP_018742949.1">
    <property type="nucleotide sequence ID" value="XM_018903680.1"/>
</dbReference>
<protein>
    <submittedName>
        <fullName evidence="1">Uncharacterized protein</fullName>
    </submittedName>
</protein>
<reference evidence="1" key="2">
    <citation type="submission" date="2013-11" db="EMBL/GenBank/DDBJ databases">
        <authorList>
            <consortium name="The Broad Institute Genome Sequencing Platform"/>
            <person name="Ma L.-J."/>
            <person name="Corby-Kistler H."/>
            <person name="Broz K."/>
            <person name="Gale L.R."/>
            <person name="Jonkers W."/>
            <person name="O'Donnell K."/>
            <person name="Ploetz R."/>
            <person name="Steinberg C."/>
            <person name="Schwartz D.C."/>
            <person name="VanEtten H."/>
            <person name="Zhou S."/>
            <person name="Young S.K."/>
            <person name="Zeng Q."/>
            <person name="Gargeya S."/>
            <person name="Fitzgerald M."/>
            <person name="Abouelleil A."/>
            <person name="Alvarado L."/>
            <person name="Chapman S.B."/>
            <person name="Gainer-Dewar J."/>
            <person name="Goldberg J."/>
            <person name="Griggs A."/>
            <person name="Gujja S."/>
            <person name="Hansen M."/>
            <person name="Howarth C."/>
            <person name="Imamovic A."/>
            <person name="Ireland A."/>
            <person name="Larimer J."/>
            <person name="McCowan C."/>
            <person name="Murphy C."/>
            <person name="Pearson M."/>
            <person name="Poon T.W."/>
            <person name="Priest M."/>
            <person name="Roberts A."/>
            <person name="Saif S."/>
            <person name="Shea T."/>
            <person name="Sykes S."/>
            <person name="Wortman J."/>
            <person name="Nusbaum C."/>
            <person name="Birren B."/>
        </authorList>
    </citation>
    <scope>NUCLEOTIDE SEQUENCE</scope>
    <source>
        <strain evidence="1">7600</strain>
    </source>
</reference>
<dbReference type="EMBL" id="DS022242">
    <property type="protein sequence ID" value="EWG36758.1"/>
    <property type="molecule type" value="Genomic_DNA"/>
</dbReference>
<proteinExistence type="predicted"/>
<dbReference type="RefSeq" id="XP_018742950.1">
    <property type="nucleotide sequence ID" value="XM_018903681.1"/>
</dbReference>
<dbReference type="GeneID" id="30071588"/>
<keyword evidence="2" id="KW-1185">Reference proteome</keyword>
<dbReference type="VEuPathDB" id="FungiDB:FVEG_14712"/>
<dbReference type="KEGG" id="fvr:FVEG_14712"/>
<evidence type="ECO:0000313" key="1">
    <source>
        <dbReference type="EMBL" id="EWG36758.1"/>
    </source>
</evidence>
<gene>
    <name evidence="1" type="ORF">FVEG_14712</name>
</gene>
<accession>W7LAY1</accession>
<reference evidence="1 2" key="1">
    <citation type="journal article" date="2010" name="Nature">
        <title>Comparative genomics reveals mobile pathogenicity chromosomes in Fusarium.</title>
        <authorList>
            <person name="Ma L.J."/>
            <person name="van der Does H.C."/>
            <person name="Borkovich K.A."/>
            <person name="Coleman J.J."/>
            <person name="Daboussi M.J."/>
            <person name="Di Pietro A."/>
            <person name="Dufresne M."/>
            <person name="Freitag M."/>
            <person name="Grabherr M."/>
            <person name="Henrissat B."/>
            <person name="Houterman P.M."/>
            <person name="Kang S."/>
            <person name="Shim W.B."/>
            <person name="Woloshuk C."/>
            <person name="Xie X."/>
            <person name="Xu J.R."/>
            <person name="Antoniw J."/>
            <person name="Baker S.E."/>
            <person name="Bluhm B.H."/>
            <person name="Breakspear A."/>
            <person name="Brown D.W."/>
            <person name="Butchko R.A."/>
            <person name="Chapman S."/>
            <person name="Coulson R."/>
            <person name="Coutinho P.M."/>
            <person name="Danchin E.G."/>
            <person name="Diener A."/>
            <person name="Gale L.R."/>
            <person name="Gardiner D.M."/>
            <person name="Goff S."/>
            <person name="Hammond-Kosack K.E."/>
            <person name="Hilburn K."/>
            <person name="Hua-Van A."/>
            <person name="Jonkers W."/>
            <person name="Kazan K."/>
            <person name="Kodira C.D."/>
            <person name="Koehrsen M."/>
            <person name="Kumar L."/>
            <person name="Lee Y.H."/>
            <person name="Li L."/>
            <person name="Manners J.M."/>
            <person name="Miranda-Saavedra D."/>
            <person name="Mukherjee M."/>
            <person name="Park G."/>
            <person name="Park J."/>
            <person name="Park S.Y."/>
            <person name="Proctor R.H."/>
            <person name="Regev A."/>
            <person name="Ruiz-Roldan M.C."/>
            <person name="Sain D."/>
            <person name="Sakthikumar S."/>
            <person name="Sykes S."/>
            <person name="Schwartz D.C."/>
            <person name="Turgeon B.G."/>
            <person name="Wapinski I."/>
            <person name="Yoder O."/>
            <person name="Young S."/>
            <person name="Zeng Q."/>
            <person name="Zhou S."/>
            <person name="Galagan J."/>
            <person name="Cuomo C.A."/>
            <person name="Kistler H.C."/>
            <person name="Rep M."/>
        </authorList>
    </citation>
    <scope>NUCLEOTIDE SEQUENCE [LARGE SCALE GENOMIC DNA]</scope>
    <source>
        <strain evidence="1">7600</strain>
        <strain evidence="2">M3125 / FGSC 7600</strain>
    </source>
</reference>
<organism evidence="1 2">
    <name type="scientific">Gibberella moniliformis (strain M3125 / FGSC 7600)</name>
    <name type="common">Maize ear and stalk rot fungus</name>
    <name type="synonym">Fusarium verticillioides</name>
    <dbReference type="NCBI Taxonomy" id="334819"/>
    <lineage>
        <taxon>Eukaryota</taxon>
        <taxon>Fungi</taxon>
        <taxon>Dikarya</taxon>
        <taxon>Ascomycota</taxon>
        <taxon>Pezizomycotina</taxon>
        <taxon>Sordariomycetes</taxon>
        <taxon>Hypocreomycetidae</taxon>
        <taxon>Hypocreales</taxon>
        <taxon>Nectriaceae</taxon>
        <taxon>Fusarium</taxon>
        <taxon>Fusarium fujikuroi species complex</taxon>
    </lineage>
</organism>
<name>W7LAY1_GIBM7</name>